<evidence type="ECO:0000256" key="7">
    <source>
        <dbReference type="ARBA" id="ARBA00022679"/>
    </source>
</evidence>
<dbReference type="Gene3D" id="3.40.50.2000">
    <property type="entry name" value="Glycogen Phosphorylase B"/>
    <property type="match status" value="1"/>
</dbReference>
<dbReference type="AlphaFoldDB" id="A0A094WCT7"/>
<keyword evidence="11" id="KW-0812">Transmembrane</keyword>
<dbReference type="SUPFAM" id="SSF53756">
    <property type="entry name" value="UDP-Glycosyltransferase/glycogen phosphorylase"/>
    <property type="match status" value="1"/>
</dbReference>
<comment type="function">
    <text evidence="1 10">Condensation of UDP-2,3-diacylglucosamine and 2,3-diacylglucosamine-1-phosphate to form lipid A disaccharide, a precursor of lipid A, a phosphorylated glycolipid that anchors the lipopolysaccharide to the outer membrane of the cell.</text>
</comment>
<sequence>MDGRDARENTETGGKKLLIVAGETSGDQHGAHLLSALKERDPEIAVWSVGGEKLRRAGARQIVGIEKLSVIGLLEVLKKAGVILSAFRAVLRKVDEEKIRTAVLIDFPDFNLRLAKALKKRGVRVLYYISPQVWAWRKGRIHQIRRDVDHMFVIFPFEKELYEKAGVPVTYIGHPLLDEPFPAEEPEDLQREFFPGLSPNEKRTSFVLGLLPGSRESEVSRLYPRMLEAVERLRTDFPDIRILVPQAPGLDDRLFFEHEAPFVWTKDEGHFQRIRGKFRETVKACDLVILASGTATLETALLGVPMVIVYVMNPLTYLLAKKLVRVPAIGMVNLIAGKTVMPELIQEAASPGNIEKTVREILVDPDRLPEMKNALWNVQEKVGEAGASKVLAEGVMEFLSINQKT</sequence>
<dbReference type="UniPathway" id="UPA00973"/>
<dbReference type="OrthoDB" id="9801642at2"/>
<protein>
    <recommendedName>
        <fullName evidence="3 10">Lipid-A-disaccharide synthase</fullName>
        <ecNumber evidence="2 10">2.4.1.182</ecNumber>
    </recommendedName>
</protein>
<dbReference type="NCBIfam" id="TIGR00215">
    <property type="entry name" value="lpxB"/>
    <property type="match status" value="1"/>
</dbReference>
<keyword evidence="6 10" id="KW-0328">Glycosyltransferase</keyword>
<dbReference type="Proteomes" id="UP000029452">
    <property type="component" value="Unassembled WGS sequence"/>
</dbReference>
<dbReference type="CDD" id="cd01635">
    <property type="entry name" value="Glycosyltransferase_GTB-type"/>
    <property type="match status" value="1"/>
</dbReference>
<evidence type="ECO:0000256" key="6">
    <source>
        <dbReference type="ARBA" id="ARBA00022676"/>
    </source>
</evidence>
<dbReference type="RefSeq" id="WP_052157884.1">
    <property type="nucleotide sequence ID" value="NZ_JBPKCJ010000005.1"/>
</dbReference>
<keyword evidence="11" id="KW-0472">Membrane</keyword>
<evidence type="ECO:0000256" key="11">
    <source>
        <dbReference type="SAM" id="Phobius"/>
    </source>
</evidence>
<comment type="catalytic activity">
    <reaction evidence="9 10">
        <text>a lipid X + a UDP-2-N,3-O-bis[(3R)-3-hydroxyacyl]-alpha-D-glucosamine = a lipid A disaccharide + UDP + H(+)</text>
        <dbReference type="Rhea" id="RHEA:67828"/>
        <dbReference type="ChEBI" id="CHEBI:15378"/>
        <dbReference type="ChEBI" id="CHEBI:58223"/>
        <dbReference type="ChEBI" id="CHEBI:137748"/>
        <dbReference type="ChEBI" id="CHEBI:176338"/>
        <dbReference type="ChEBI" id="CHEBI:176343"/>
        <dbReference type="EC" id="2.4.1.182"/>
    </reaction>
</comment>
<feature type="transmembrane region" description="Helical" evidence="11">
    <location>
        <begin position="287"/>
        <end position="312"/>
    </location>
</feature>
<evidence type="ECO:0000256" key="1">
    <source>
        <dbReference type="ARBA" id="ARBA00002056"/>
    </source>
</evidence>
<comment type="similarity">
    <text evidence="10">Belongs to the LpxB family.</text>
</comment>
<dbReference type="Pfam" id="PF02684">
    <property type="entry name" value="LpxB"/>
    <property type="match status" value="1"/>
</dbReference>
<dbReference type="EC" id="2.4.1.182" evidence="2 10"/>
<keyword evidence="8 10" id="KW-0443">Lipid metabolism</keyword>
<comment type="caution">
    <text evidence="12">The sequence shown here is derived from an EMBL/GenBank/DDBJ whole genome shotgun (WGS) entry which is preliminary data.</text>
</comment>
<keyword evidence="7 10" id="KW-0808">Transferase</keyword>
<name>A0A094WCT7_9BACT</name>
<evidence type="ECO:0000256" key="10">
    <source>
        <dbReference type="HAMAP-Rule" id="MF_00392"/>
    </source>
</evidence>
<evidence type="ECO:0000256" key="9">
    <source>
        <dbReference type="ARBA" id="ARBA00048975"/>
    </source>
</evidence>
<dbReference type="EMBL" id="JPGK01000006">
    <property type="protein sequence ID" value="KGA93462.1"/>
    <property type="molecule type" value="Genomic_DNA"/>
</dbReference>
<evidence type="ECO:0000256" key="3">
    <source>
        <dbReference type="ARBA" id="ARBA00020902"/>
    </source>
</evidence>
<dbReference type="PANTHER" id="PTHR30372">
    <property type="entry name" value="LIPID-A-DISACCHARIDE SYNTHASE"/>
    <property type="match status" value="1"/>
</dbReference>
<dbReference type="HAMAP" id="MF_00392">
    <property type="entry name" value="LpxB"/>
    <property type="match status" value="1"/>
</dbReference>
<evidence type="ECO:0000256" key="4">
    <source>
        <dbReference type="ARBA" id="ARBA00022516"/>
    </source>
</evidence>
<keyword evidence="11" id="KW-1133">Transmembrane helix</keyword>
<keyword evidence="4 10" id="KW-0444">Lipid biosynthesis</keyword>
<accession>A0A094WCT7</accession>
<gene>
    <name evidence="10" type="primary">lpxB</name>
    <name evidence="12" type="ORF">LptCag_0075</name>
</gene>
<organism evidence="12 13">
    <name type="scientific">Leptospirillum ferriphilum</name>
    <dbReference type="NCBI Taxonomy" id="178606"/>
    <lineage>
        <taxon>Bacteria</taxon>
        <taxon>Pseudomonadati</taxon>
        <taxon>Nitrospirota</taxon>
        <taxon>Nitrospiria</taxon>
        <taxon>Nitrospirales</taxon>
        <taxon>Nitrospiraceae</taxon>
        <taxon>Leptospirillum</taxon>
    </lineage>
</organism>
<comment type="pathway">
    <text evidence="10">Bacterial outer membrane biogenesis; LPS lipid A biosynthesis.</text>
</comment>
<evidence type="ECO:0000313" key="12">
    <source>
        <dbReference type="EMBL" id="KGA93462.1"/>
    </source>
</evidence>
<evidence type="ECO:0000256" key="8">
    <source>
        <dbReference type="ARBA" id="ARBA00023098"/>
    </source>
</evidence>
<evidence type="ECO:0000256" key="2">
    <source>
        <dbReference type="ARBA" id="ARBA00012687"/>
    </source>
</evidence>
<dbReference type="GO" id="GO:0016020">
    <property type="term" value="C:membrane"/>
    <property type="evidence" value="ECO:0007669"/>
    <property type="project" value="GOC"/>
</dbReference>
<dbReference type="PATRIC" id="fig|178606.4.peg.1673"/>
<keyword evidence="5 10" id="KW-0441">Lipid A biosynthesis</keyword>
<dbReference type="PANTHER" id="PTHR30372:SF4">
    <property type="entry name" value="LIPID-A-DISACCHARIDE SYNTHASE, MITOCHONDRIAL-RELATED"/>
    <property type="match status" value="1"/>
</dbReference>
<dbReference type="GO" id="GO:0005543">
    <property type="term" value="F:phospholipid binding"/>
    <property type="evidence" value="ECO:0007669"/>
    <property type="project" value="TreeGrafter"/>
</dbReference>
<dbReference type="GO" id="GO:0008915">
    <property type="term" value="F:lipid-A-disaccharide synthase activity"/>
    <property type="evidence" value="ECO:0007669"/>
    <property type="project" value="UniProtKB-UniRule"/>
</dbReference>
<proteinExistence type="inferred from homology"/>
<dbReference type="GO" id="GO:0009245">
    <property type="term" value="P:lipid A biosynthetic process"/>
    <property type="evidence" value="ECO:0007669"/>
    <property type="project" value="UniProtKB-UniRule"/>
</dbReference>
<evidence type="ECO:0000313" key="13">
    <source>
        <dbReference type="Proteomes" id="UP000029452"/>
    </source>
</evidence>
<dbReference type="InterPro" id="IPR003835">
    <property type="entry name" value="Glyco_trans_19"/>
</dbReference>
<reference evidence="12 13" key="1">
    <citation type="submission" date="2014-06" db="EMBL/GenBank/DDBJ databases">
        <title>Draft genome sequence of iron oxidizing acidophile Leptospirillum ferriphilum DSM14647.</title>
        <authorList>
            <person name="Cardenas J.P."/>
            <person name="Lazcano M."/>
            <person name="Ossandon F.J."/>
            <person name="Corbett M."/>
            <person name="Holmes D.S."/>
            <person name="Watkin E."/>
        </authorList>
    </citation>
    <scope>NUCLEOTIDE SEQUENCE [LARGE SCALE GENOMIC DNA]</scope>
    <source>
        <strain evidence="12 13">DSM 14647</strain>
    </source>
</reference>
<evidence type="ECO:0000256" key="5">
    <source>
        <dbReference type="ARBA" id="ARBA00022556"/>
    </source>
</evidence>